<evidence type="ECO:0000259" key="2">
    <source>
        <dbReference type="Pfam" id="PF01548"/>
    </source>
</evidence>
<dbReference type="InterPro" id="IPR047650">
    <property type="entry name" value="Transpos_IS110"/>
</dbReference>
<comment type="caution">
    <text evidence="4">The sequence shown here is derived from an EMBL/GenBank/DDBJ whole genome shotgun (WGS) entry which is preliminary data.</text>
</comment>
<dbReference type="InterPro" id="IPR003346">
    <property type="entry name" value="Transposase_20"/>
</dbReference>
<keyword evidence="5" id="KW-1185">Reference proteome</keyword>
<dbReference type="EMBL" id="JBHULN010000032">
    <property type="protein sequence ID" value="MFD2574574.1"/>
    <property type="molecule type" value="Genomic_DNA"/>
</dbReference>
<feature type="region of interest" description="Disordered" evidence="1">
    <location>
        <begin position="222"/>
        <end position="246"/>
    </location>
</feature>
<evidence type="ECO:0000259" key="3">
    <source>
        <dbReference type="Pfam" id="PF02371"/>
    </source>
</evidence>
<accession>A0ABW5MEF0</accession>
<name>A0ABW5MEF0_9BACT</name>
<feature type="domain" description="Transposase IS110-like N-terminal" evidence="2">
    <location>
        <begin position="22"/>
        <end position="101"/>
    </location>
</feature>
<dbReference type="Proteomes" id="UP001597469">
    <property type="component" value="Unassembled WGS sequence"/>
</dbReference>
<dbReference type="PANTHER" id="PTHR33055:SF3">
    <property type="entry name" value="PUTATIVE TRANSPOSASE FOR IS117-RELATED"/>
    <property type="match status" value="1"/>
</dbReference>
<dbReference type="Pfam" id="PF01548">
    <property type="entry name" value="DEDD_Tnp_IS110"/>
    <property type="match status" value="1"/>
</dbReference>
<protein>
    <submittedName>
        <fullName evidence="4">Transposase</fullName>
    </submittedName>
</protein>
<dbReference type="InterPro" id="IPR002525">
    <property type="entry name" value="Transp_IS110-like_N"/>
</dbReference>
<evidence type="ECO:0000313" key="4">
    <source>
        <dbReference type="EMBL" id="MFD2574574.1"/>
    </source>
</evidence>
<proteinExistence type="predicted"/>
<gene>
    <name evidence="4" type="ORF">ACFSUS_28340</name>
</gene>
<dbReference type="PANTHER" id="PTHR33055">
    <property type="entry name" value="TRANSPOSASE FOR INSERTION SEQUENCE ELEMENT IS1111A"/>
    <property type="match status" value="1"/>
</dbReference>
<feature type="domain" description="Transposase IS116/IS110/IS902 C-terminal" evidence="3">
    <location>
        <begin position="164"/>
        <end position="227"/>
    </location>
</feature>
<evidence type="ECO:0000313" key="5">
    <source>
        <dbReference type="Proteomes" id="UP001597469"/>
    </source>
</evidence>
<evidence type="ECO:0000256" key="1">
    <source>
        <dbReference type="SAM" id="MobiDB-lite"/>
    </source>
</evidence>
<dbReference type="RefSeq" id="WP_381528492.1">
    <property type="nucleotide sequence ID" value="NZ_JBHULN010000032.1"/>
</dbReference>
<feature type="compositionally biased region" description="Basic and acidic residues" evidence="1">
    <location>
        <begin position="228"/>
        <end position="246"/>
    </location>
</feature>
<reference evidence="5" key="1">
    <citation type="journal article" date="2019" name="Int. J. Syst. Evol. Microbiol.">
        <title>The Global Catalogue of Microorganisms (GCM) 10K type strain sequencing project: providing services to taxonomists for standard genome sequencing and annotation.</title>
        <authorList>
            <consortium name="The Broad Institute Genomics Platform"/>
            <consortium name="The Broad Institute Genome Sequencing Center for Infectious Disease"/>
            <person name="Wu L."/>
            <person name="Ma J."/>
        </authorList>
    </citation>
    <scope>NUCLEOTIDE SEQUENCE [LARGE SCALE GENOMIC DNA]</scope>
    <source>
        <strain evidence="5">KCTC 42805</strain>
    </source>
</reference>
<dbReference type="Pfam" id="PF02371">
    <property type="entry name" value="Transposase_20"/>
    <property type="match status" value="1"/>
</dbReference>
<sequence length="246" mass="27315">MLEGTSPVLRREGSRKAPDLSDYNAHLLELLYELNLAVWLESSLQIKQAGGMQRGKTDKVDAQRIAQYAYRFRDQMRLWEPPREVMQKLTFLSATRQRLNQAYNLLAVPVAEQKTFISKSLQKALKGNIKKSVAALKEEQKAIDKQIKELIQADPRLKELFDLMISVPGIGPVIATELLITTNEMQTINDPKKLACHAGVAPFAYSSGTSVRGKTRVSHQTASAVRSKTAESVDPYGHHVGDSGTG</sequence>
<organism evidence="4 5">
    <name type="scientific">Spirosoma soli</name>
    <dbReference type="NCBI Taxonomy" id="1770529"/>
    <lineage>
        <taxon>Bacteria</taxon>
        <taxon>Pseudomonadati</taxon>
        <taxon>Bacteroidota</taxon>
        <taxon>Cytophagia</taxon>
        <taxon>Cytophagales</taxon>
        <taxon>Cytophagaceae</taxon>
        <taxon>Spirosoma</taxon>
    </lineage>
</organism>